<evidence type="ECO:0000256" key="3">
    <source>
        <dbReference type="ARBA" id="ARBA00022801"/>
    </source>
</evidence>
<dbReference type="PROSITE" id="PS00758">
    <property type="entry name" value="ARGE_DAPE_CPG2_1"/>
    <property type="match status" value="1"/>
</dbReference>
<dbReference type="AlphaFoldDB" id="A0A0E9LV06"/>
<dbReference type="GO" id="GO:0006526">
    <property type="term" value="P:L-arginine biosynthetic process"/>
    <property type="evidence" value="ECO:0007669"/>
    <property type="project" value="TreeGrafter"/>
</dbReference>
<dbReference type="Gene3D" id="3.40.630.10">
    <property type="entry name" value="Zn peptidases"/>
    <property type="match status" value="1"/>
</dbReference>
<dbReference type="GO" id="GO:0008777">
    <property type="term" value="F:acetylornithine deacetylase activity"/>
    <property type="evidence" value="ECO:0007669"/>
    <property type="project" value="TreeGrafter"/>
</dbReference>
<keyword evidence="3" id="KW-0378">Hydrolase</keyword>
<dbReference type="RefSeq" id="WP_062122892.1">
    <property type="nucleotide sequence ID" value="NZ_BAZW01000006.1"/>
</dbReference>
<dbReference type="InterPro" id="IPR002933">
    <property type="entry name" value="Peptidase_M20"/>
</dbReference>
<feature type="domain" description="Peptidase M20 dimerisation" evidence="6">
    <location>
        <begin position="168"/>
        <end position="265"/>
    </location>
</feature>
<dbReference type="InterPro" id="IPR011650">
    <property type="entry name" value="Peptidase_M20_dimer"/>
</dbReference>
<dbReference type="SUPFAM" id="SSF55031">
    <property type="entry name" value="Bacterial exopeptidase dimerisation domain"/>
    <property type="match status" value="1"/>
</dbReference>
<comment type="caution">
    <text evidence="7">The sequence shown here is derived from an EMBL/GenBank/DDBJ whole genome shotgun (WGS) entry which is preliminary data.</text>
</comment>
<dbReference type="EMBL" id="BAZW01000006">
    <property type="protein sequence ID" value="GAO29084.1"/>
    <property type="molecule type" value="Genomic_DNA"/>
</dbReference>
<evidence type="ECO:0000256" key="1">
    <source>
        <dbReference type="ARBA" id="ARBA00001947"/>
    </source>
</evidence>
<evidence type="ECO:0000259" key="6">
    <source>
        <dbReference type="Pfam" id="PF07687"/>
    </source>
</evidence>
<dbReference type="OrthoDB" id="9792335at2"/>
<dbReference type="PANTHER" id="PTHR43808:SF31">
    <property type="entry name" value="N-ACETYL-L-CITRULLINE DEACETYLASE"/>
    <property type="match status" value="1"/>
</dbReference>
<dbReference type="Pfam" id="PF07687">
    <property type="entry name" value="M20_dimer"/>
    <property type="match status" value="1"/>
</dbReference>
<evidence type="ECO:0000256" key="4">
    <source>
        <dbReference type="ARBA" id="ARBA00022833"/>
    </source>
</evidence>
<accession>A0A0E9LV06</accession>
<dbReference type="STRING" id="1236989.JCM15548_11241"/>
<dbReference type="InterPro" id="IPR036264">
    <property type="entry name" value="Bact_exopeptidase_dim_dom"/>
</dbReference>
<evidence type="ECO:0000256" key="2">
    <source>
        <dbReference type="ARBA" id="ARBA00022723"/>
    </source>
</evidence>
<evidence type="ECO:0000313" key="8">
    <source>
        <dbReference type="Proteomes" id="UP000032900"/>
    </source>
</evidence>
<gene>
    <name evidence="7" type="ORF">JCM15548_11241</name>
</gene>
<reference evidence="7 8" key="1">
    <citation type="journal article" date="2015" name="Microbes Environ.">
        <title>Distribution and evolution of nitrogen fixation genes in the phylum bacteroidetes.</title>
        <authorList>
            <person name="Inoue J."/>
            <person name="Oshima K."/>
            <person name="Suda W."/>
            <person name="Sakamoto M."/>
            <person name="Iino T."/>
            <person name="Noda S."/>
            <person name="Hongoh Y."/>
            <person name="Hattori M."/>
            <person name="Ohkuma M."/>
        </authorList>
    </citation>
    <scope>NUCLEOTIDE SEQUENCE [LARGE SCALE GENOMIC DNA]</scope>
    <source>
        <strain evidence="7">JCM 15548</strain>
    </source>
</reference>
<evidence type="ECO:0000313" key="7">
    <source>
        <dbReference type="EMBL" id="GAO29084.1"/>
    </source>
</evidence>
<evidence type="ECO:0000256" key="5">
    <source>
        <dbReference type="ARBA" id="ARBA00023285"/>
    </source>
</evidence>
<dbReference type="SUPFAM" id="SSF53187">
    <property type="entry name" value="Zn-dependent exopeptidases"/>
    <property type="match status" value="1"/>
</dbReference>
<protein>
    <submittedName>
        <fullName evidence="7">Acetylornithine deacetylase</fullName>
    </submittedName>
</protein>
<proteinExistence type="predicted"/>
<keyword evidence="5" id="KW-0170">Cobalt</keyword>
<organism evidence="7 8">
    <name type="scientific">Geofilum rubicundum JCM 15548</name>
    <dbReference type="NCBI Taxonomy" id="1236989"/>
    <lineage>
        <taxon>Bacteria</taxon>
        <taxon>Pseudomonadati</taxon>
        <taxon>Bacteroidota</taxon>
        <taxon>Bacteroidia</taxon>
        <taxon>Marinilabiliales</taxon>
        <taxon>Marinilabiliaceae</taxon>
        <taxon>Geofilum</taxon>
    </lineage>
</organism>
<name>A0A0E9LV06_9BACT</name>
<keyword evidence="8" id="KW-1185">Reference proteome</keyword>
<dbReference type="InterPro" id="IPR050072">
    <property type="entry name" value="Peptidase_M20A"/>
</dbReference>
<keyword evidence="4" id="KW-0862">Zinc</keyword>
<dbReference type="Proteomes" id="UP000032900">
    <property type="component" value="Unassembled WGS sequence"/>
</dbReference>
<dbReference type="GO" id="GO:0046872">
    <property type="term" value="F:metal ion binding"/>
    <property type="evidence" value="ECO:0007669"/>
    <property type="project" value="UniProtKB-KW"/>
</dbReference>
<keyword evidence="2" id="KW-0479">Metal-binding</keyword>
<dbReference type="CDD" id="cd05651">
    <property type="entry name" value="M20_ArgE_DapE-like"/>
    <property type="match status" value="1"/>
</dbReference>
<comment type="cofactor">
    <cofactor evidence="1">
        <name>Zn(2+)</name>
        <dbReference type="ChEBI" id="CHEBI:29105"/>
    </cofactor>
</comment>
<dbReference type="PANTHER" id="PTHR43808">
    <property type="entry name" value="ACETYLORNITHINE DEACETYLASE"/>
    <property type="match status" value="1"/>
</dbReference>
<dbReference type="InterPro" id="IPR001261">
    <property type="entry name" value="ArgE/DapE_CS"/>
</dbReference>
<sequence length="355" mass="38489">MTIDQLHAESVEVLKMLISIPSLSRDEKAAADRVEAFLVKMGHPPQRRKNNCWVVAPGYQVGRPTILLNSHIDTVKASDHWESDPLTPVLEGDKLTGLGSNDAGGPLVALLAAFRYLAARAQSYNLIFAATAEEEVSGVNNVGSILPELGPIDLAIVGEPTRMQMAVAEKGLLVIDGVVHGKSGHAARNEGVNAIMEALPVLSFFRDYQFPKVSPFLGEVKMTVTGINAGTQHNVVPDRCTFMVDVRVNECYSNEAVFNILKALVPCELSARSFRLNSSSISQDHAIVQRGKSIGLEVFGSPTTSDQAVMPFETLKIGPGDSARSHTANEYILLSEIRQGISTYIQLLDGLEWLK</sequence>
<dbReference type="Gene3D" id="3.30.70.360">
    <property type="match status" value="1"/>
</dbReference>
<dbReference type="Pfam" id="PF01546">
    <property type="entry name" value="Peptidase_M20"/>
    <property type="match status" value="1"/>
</dbReference>